<dbReference type="FunFam" id="2.40.50.140:FF:000289">
    <property type="entry name" value="Chromosome 1, whole genome shotgun sequence"/>
    <property type="match status" value="1"/>
</dbReference>
<dbReference type="RefSeq" id="XP_021871892.1">
    <property type="nucleotide sequence ID" value="XM_022013916.1"/>
</dbReference>
<dbReference type="GeneID" id="33555724"/>
<evidence type="ECO:0000256" key="4">
    <source>
        <dbReference type="ARBA" id="ARBA00022737"/>
    </source>
</evidence>
<organism evidence="8 9">
    <name type="scientific">Kockovaella imperatae</name>
    <dbReference type="NCBI Taxonomy" id="4999"/>
    <lineage>
        <taxon>Eukaryota</taxon>
        <taxon>Fungi</taxon>
        <taxon>Dikarya</taxon>
        <taxon>Basidiomycota</taxon>
        <taxon>Agaricomycotina</taxon>
        <taxon>Tremellomycetes</taxon>
        <taxon>Tremellales</taxon>
        <taxon>Cuniculitremaceae</taxon>
        <taxon>Kockovaella</taxon>
    </lineage>
</organism>
<dbReference type="FunFam" id="1.25.40.10:FF:000727">
    <property type="entry name" value="Chromosome 1, whole genome shotgun sequence"/>
    <property type="match status" value="1"/>
</dbReference>
<dbReference type="GO" id="GO:0032040">
    <property type="term" value="C:small-subunit processome"/>
    <property type="evidence" value="ECO:0007669"/>
    <property type="project" value="TreeGrafter"/>
</dbReference>
<keyword evidence="3" id="KW-0698">rRNA processing</keyword>
<dbReference type="InterPro" id="IPR012340">
    <property type="entry name" value="NA-bd_OB-fold"/>
</dbReference>
<dbReference type="Gene3D" id="1.25.40.10">
    <property type="entry name" value="Tetratricopeptide repeat domain"/>
    <property type="match status" value="2"/>
</dbReference>
<keyword evidence="4" id="KW-0677">Repeat</keyword>
<dbReference type="FunFam" id="2.40.50.140:FF:000340">
    <property type="entry name" value="Unplaced genomic scaffold supercont1.162, whole genome shotgun sequence"/>
    <property type="match status" value="1"/>
</dbReference>
<dbReference type="PANTHER" id="PTHR23270">
    <property type="entry name" value="PROGRAMMED CELL DEATH PROTEIN 11 PRE-RRNA PROCESSING PROTEIN RRP5"/>
    <property type="match status" value="1"/>
</dbReference>
<dbReference type="GO" id="GO:0003723">
    <property type="term" value="F:RNA binding"/>
    <property type="evidence" value="ECO:0007669"/>
    <property type="project" value="TreeGrafter"/>
</dbReference>
<dbReference type="Pfam" id="PF24685">
    <property type="entry name" value="OB_RRP5_4th"/>
    <property type="match status" value="1"/>
</dbReference>
<feature type="region of interest" description="Disordered" evidence="6">
    <location>
        <begin position="1"/>
        <end position="122"/>
    </location>
</feature>
<feature type="domain" description="S1 motif" evidence="7">
    <location>
        <begin position="353"/>
        <end position="428"/>
    </location>
</feature>
<feature type="domain" description="S1 motif" evidence="7">
    <location>
        <begin position="716"/>
        <end position="790"/>
    </location>
</feature>
<evidence type="ECO:0000256" key="6">
    <source>
        <dbReference type="SAM" id="MobiDB-lite"/>
    </source>
</evidence>
<feature type="domain" description="S1 motif" evidence="7">
    <location>
        <begin position="632"/>
        <end position="701"/>
    </location>
</feature>
<dbReference type="InterPro" id="IPR045209">
    <property type="entry name" value="Rrp5"/>
</dbReference>
<name>A0A1Y1ULB8_9TREE</name>
<dbReference type="InterPro" id="IPR003029">
    <property type="entry name" value="S1_domain"/>
</dbReference>
<dbReference type="CDD" id="cd05707">
    <property type="entry name" value="S1_Rrp5_repeat_sc11"/>
    <property type="match status" value="1"/>
</dbReference>
<dbReference type="CDD" id="cd05693">
    <property type="entry name" value="S1_Rrp5_repeat_hs1_sc1"/>
    <property type="match status" value="1"/>
</dbReference>
<feature type="region of interest" description="Disordered" evidence="6">
    <location>
        <begin position="1142"/>
        <end position="1233"/>
    </location>
</feature>
<feature type="compositionally biased region" description="Acidic residues" evidence="6">
    <location>
        <begin position="1088"/>
        <end position="1127"/>
    </location>
</feature>
<dbReference type="FunFam" id="2.40.50.140:FF:000103">
    <property type="entry name" value="protein RRP5 homolog"/>
    <property type="match status" value="1"/>
</dbReference>
<dbReference type="InParanoid" id="A0A1Y1ULB8"/>
<comment type="caution">
    <text evidence="8">The sequence shown here is derived from an EMBL/GenBank/DDBJ whole genome shotgun (WGS) entry which is preliminary data.</text>
</comment>
<dbReference type="Pfam" id="PF00575">
    <property type="entry name" value="S1"/>
    <property type="match status" value="4"/>
</dbReference>
<feature type="compositionally biased region" description="Polar residues" evidence="6">
    <location>
        <begin position="1162"/>
        <end position="1171"/>
    </location>
</feature>
<dbReference type="FunCoup" id="A0A1Y1ULB8">
    <property type="interactions" value="532"/>
</dbReference>
<comment type="subunit">
    <text evidence="2">Associated with the spliceosome.</text>
</comment>
<evidence type="ECO:0000256" key="2">
    <source>
        <dbReference type="ARBA" id="ARBA00011524"/>
    </source>
</evidence>
<dbReference type="InterPro" id="IPR057301">
    <property type="entry name" value="Rrp5_OB_4th"/>
</dbReference>
<accession>A0A1Y1ULB8</accession>
<dbReference type="Gene3D" id="2.40.50.140">
    <property type="entry name" value="Nucleic acid-binding proteins"/>
    <property type="match status" value="7"/>
</dbReference>
<evidence type="ECO:0000256" key="5">
    <source>
        <dbReference type="ARBA" id="ARBA00023242"/>
    </source>
</evidence>
<dbReference type="PROSITE" id="PS50126">
    <property type="entry name" value="S1"/>
    <property type="match status" value="8"/>
</dbReference>
<gene>
    <name evidence="8" type="ORF">BD324DRAFT_600333</name>
</gene>
<dbReference type="SMART" id="SM00316">
    <property type="entry name" value="S1"/>
    <property type="match status" value="10"/>
</dbReference>
<dbReference type="InterPro" id="IPR003107">
    <property type="entry name" value="HAT"/>
</dbReference>
<feature type="compositionally biased region" description="Acidic residues" evidence="6">
    <location>
        <begin position="181"/>
        <end position="191"/>
    </location>
</feature>
<dbReference type="CDD" id="cd05696">
    <property type="entry name" value="S1_Rrp5_repeat_hs4"/>
    <property type="match status" value="1"/>
</dbReference>
<dbReference type="InterPro" id="IPR057302">
    <property type="entry name" value="Rrp5_S1"/>
</dbReference>
<feature type="region of interest" description="Disordered" evidence="6">
    <location>
        <begin position="177"/>
        <end position="206"/>
    </location>
</feature>
<dbReference type="Pfam" id="PF23459">
    <property type="entry name" value="S1_RRP5"/>
    <property type="match status" value="1"/>
</dbReference>
<feature type="domain" description="S1 motif" evidence="7">
    <location>
        <begin position="543"/>
        <end position="612"/>
    </location>
</feature>
<keyword evidence="9" id="KW-1185">Reference proteome</keyword>
<feature type="compositionally biased region" description="Acidic residues" evidence="6">
    <location>
        <begin position="1188"/>
        <end position="1208"/>
    </location>
</feature>
<feature type="compositionally biased region" description="Basic and acidic residues" evidence="6">
    <location>
        <begin position="72"/>
        <end position="83"/>
    </location>
</feature>
<dbReference type="InterPro" id="IPR048059">
    <property type="entry name" value="Rrp5_S1_rpt_hs1_sc1"/>
</dbReference>
<dbReference type="STRING" id="4999.A0A1Y1ULB8"/>
<dbReference type="FunFam" id="2.40.50.140:FF:000155">
    <property type="entry name" value="rRNA biogenesis protein RRP5"/>
    <property type="match status" value="1"/>
</dbReference>
<dbReference type="SMART" id="SM00386">
    <property type="entry name" value="HAT"/>
    <property type="match status" value="5"/>
</dbReference>
<protein>
    <submittedName>
        <fullName evidence="8">Putative rRNA processing-related protein</fullName>
    </submittedName>
</protein>
<evidence type="ECO:0000313" key="8">
    <source>
        <dbReference type="EMBL" id="ORX37905.1"/>
    </source>
</evidence>
<dbReference type="Pfam" id="PF23231">
    <property type="entry name" value="HAT_Syf1_CNRKL1_C"/>
    <property type="match status" value="1"/>
</dbReference>
<dbReference type="InterPro" id="IPR055430">
    <property type="entry name" value="HAT_Syf1_CNRKL1_C"/>
</dbReference>
<dbReference type="GO" id="GO:0006364">
    <property type="term" value="P:rRNA processing"/>
    <property type="evidence" value="ECO:0007669"/>
    <property type="project" value="UniProtKB-KW"/>
</dbReference>
<reference evidence="8 9" key="1">
    <citation type="submission" date="2017-03" db="EMBL/GenBank/DDBJ databases">
        <title>Widespread Adenine N6-methylation of Active Genes in Fungi.</title>
        <authorList>
            <consortium name="DOE Joint Genome Institute"/>
            <person name="Mondo S.J."/>
            <person name="Dannebaum R.O."/>
            <person name="Kuo R.C."/>
            <person name="Louie K.B."/>
            <person name="Bewick A.J."/>
            <person name="Labutti K."/>
            <person name="Haridas S."/>
            <person name="Kuo A."/>
            <person name="Salamov A."/>
            <person name="Ahrendt S.R."/>
            <person name="Lau R."/>
            <person name="Bowen B.P."/>
            <person name="Lipzen A."/>
            <person name="Sullivan W."/>
            <person name="Andreopoulos W.B."/>
            <person name="Clum A."/>
            <person name="Lindquist E."/>
            <person name="Daum C."/>
            <person name="Northen T.R."/>
            <person name="Ramamoorthy G."/>
            <person name="Schmitz R.J."/>
            <person name="Gryganskyi A."/>
            <person name="Culley D."/>
            <person name="Magnuson J."/>
            <person name="James T.Y."/>
            <person name="O'Malley M.A."/>
            <person name="Stajich J.E."/>
            <person name="Spatafora J.W."/>
            <person name="Visel A."/>
            <person name="Grigoriev I.V."/>
        </authorList>
    </citation>
    <scope>NUCLEOTIDE SEQUENCE [LARGE SCALE GENOMIC DNA]</scope>
    <source>
        <strain evidence="8 9">NRRL Y-17943</strain>
    </source>
</reference>
<dbReference type="SUPFAM" id="SSF50249">
    <property type="entry name" value="Nucleic acid-binding proteins"/>
    <property type="match status" value="7"/>
</dbReference>
<evidence type="ECO:0000256" key="1">
    <source>
        <dbReference type="ARBA" id="ARBA00004604"/>
    </source>
</evidence>
<comment type="subcellular location">
    <subcellularLocation>
        <location evidence="1">Nucleus</location>
        <location evidence="1">Nucleolus</location>
    </subcellularLocation>
</comment>
<proteinExistence type="predicted"/>
<dbReference type="Proteomes" id="UP000193218">
    <property type="component" value="Unassembled WGS sequence"/>
</dbReference>
<sequence>MAVTVEKSKKSGKDFKKSGRSDKSQAVGTGIRDERKPTHAPNPAPAFLSALKEEEVDFPRGGGSSLTALELKQARDEGKREADAEAAQAVNNGKRRKGGDDRRAKRSRTEAEDAKRREKEKDTIRVEELSYKRLLPGTRVLTRIHTVLPLHLILSLPNNLLAHVPITEVSSTLTSLLAAEEGSDEDEDEAESSSSTSSSSPPDLGQLFTPGQYFPAKVLNTYPTASQSFISQYPMSETTRLAAKTELTLVPEKVNLDIAVEDLRQGYQITGEILSEEDKGWRVGLGLNPDGPGGQKEGWIRKAGAVGEGTALIPGQIVNCTVLEAPKGARVVQLGTDPADLTKSLLHEVSDVGSILPGHLTSVLVTAVIPTGLNVKVCGFFDGTIDMTHLGLKGEDIDERFKIGKKIRARVIYDQITSTPRHFSLSVLPHVLTFSSPQTAEGIAQENAIEIGRVLDNVTIRRVIPEWGIICETSDGLEGFVHISHASDDRVPLLTGSAGEFKIGSKHRARVIGHSPLDGVLLLSFERKVLDQVFMQVGELAVGQILKGTIRRLTDKGIFLNIHGSVDGVVWPLHYADIRLKHPEKRFKVGSTVKARVFALEPERNRVVLTLKKTFVESDLKIPTGRTDVNPGNIVNAVVSRIMDKGCIVDLFGGARAFVPQSEASQSFVTDLSEIFFVGKPVIVKVTEVDLASGRTIASVRQAQASSLSDQTFDIGDTVSGVVAQIHPEQVVLKLQPSQASALLSLSSLSNHRAVTIEQIRTSLKAGDLLDDLVVVSKNATSGLVIVAYRKPSMAASKAGTSSSGVSKPAREIDAFSPGQIVSGQIISYTHQGAMVQLTSHLRGRIHPCDAVDDFSMVSGEKVHQVLELDKDVSAYVLKVNKSNRTIELSTRPSRLGTGNSAKIVDKEVESLGDLKVGDKIRGLVKNISSHGLFVCLGREVVARVMIKELFDEYVKDWQSRFEPNQLVSGTITSLDEKKKLVEMSLKKRAAKPAKASAKLSFSDFVEGQKVEASVKKVETYGLFLQIHDSDVSGLCHRSELSDKNKQDVTKALNGFREGDRVKAVIVGMDTEKRRINFSIKPSRFEAEDFDGDGLDDEDGVELGEDSEDSEELDLEGLVDDDEDSNEDMLEADEDHIDDADEEEAEDLVDHGVGNQEGADSKQVSRASNDSGKAGNGLTVRGGFDWSDASDNEGAESSDSESENDEEPIQSIKSKGKGKASYDLTGTATDARPESANEFERALLASPNSSFLWIQYMSFLLQLHEVDKARKIGRQALQRIGFREEDEKLNVWMALINIEIGFGTTESADKVFKEAAEYNDKKTVCLRYAEALNEAGKDEATEEIYNKTVKKFSQQTDVWVRFAEWFFRKSRLEHARGLLPRSMKSLDKSKHVEIIEKFAIMEFKHGDAERGKTLFEELVERYKRRLDLWSVYIDQLATTGDIQGVRGLFERALDQKLTSKKAKFLFKKWLAVENRIGDEAGQDAAKEKARAWVSANVQVDAAAEAEE</sequence>
<feature type="domain" description="S1 motif" evidence="7">
    <location>
        <begin position="1008"/>
        <end position="1081"/>
    </location>
</feature>
<dbReference type="EMBL" id="NBSH01000005">
    <property type="protein sequence ID" value="ORX37905.1"/>
    <property type="molecule type" value="Genomic_DNA"/>
</dbReference>
<feature type="domain" description="S1 motif" evidence="7">
    <location>
        <begin position="819"/>
        <end position="892"/>
    </location>
</feature>
<evidence type="ECO:0000259" key="7">
    <source>
        <dbReference type="PROSITE" id="PS50126"/>
    </source>
</evidence>
<feature type="domain" description="S1 motif" evidence="7">
    <location>
        <begin position="918"/>
        <end position="987"/>
    </location>
</feature>
<dbReference type="OrthoDB" id="412781at2759"/>
<feature type="region of interest" description="Disordered" evidence="6">
    <location>
        <begin position="1087"/>
        <end position="1127"/>
    </location>
</feature>
<keyword evidence="5" id="KW-0539">Nucleus</keyword>
<dbReference type="InterPro" id="IPR011990">
    <property type="entry name" value="TPR-like_helical_dom_sf"/>
</dbReference>
<evidence type="ECO:0000313" key="9">
    <source>
        <dbReference type="Proteomes" id="UP000193218"/>
    </source>
</evidence>
<feature type="compositionally biased region" description="Basic and acidic residues" evidence="6">
    <location>
        <begin position="98"/>
        <end position="122"/>
    </location>
</feature>
<feature type="compositionally biased region" description="Basic and acidic residues" evidence="6">
    <location>
        <begin position="1"/>
        <end position="23"/>
    </location>
</feature>
<dbReference type="PANTHER" id="PTHR23270:SF10">
    <property type="entry name" value="PROTEIN RRP5 HOMOLOG"/>
    <property type="match status" value="1"/>
</dbReference>
<feature type="domain" description="S1 motif" evidence="7">
    <location>
        <begin position="452"/>
        <end position="526"/>
    </location>
</feature>
<evidence type="ECO:0000256" key="3">
    <source>
        <dbReference type="ARBA" id="ARBA00022552"/>
    </source>
</evidence>
<dbReference type="CDD" id="cd05697">
    <property type="entry name" value="S1_Rrp5_repeat_hs5"/>
    <property type="match status" value="1"/>
</dbReference>
<dbReference type="SUPFAM" id="SSF48452">
    <property type="entry name" value="TPR-like"/>
    <property type="match status" value="2"/>
</dbReference>